<dbReference type="GeneID" id="27074527"/>
<proteinExistence type="predicted"/>
<keyword evidence="2" id="KW-0540">Nuclease</keyword>
<keyword evidence="2" id="KW-0378">Hydrolase</keyword>
<gene>
    <name evidence="2" type="ORF">AWR43_078</name>
</gene>
<dbReference type="SMART" id="SM00465">
    <property type="entry name" value="GIYc"/>
    <property type="match status" value="1"/>
</dbReference>
<dbReference type="NCBIfam" id="TIGR01453">
    <property type="entry name" value="grpIintron_endo"/>
    <property type="match status" value="1"/>
</dbReference>
<dbReference type="InterPro" id="IPR006350">
    <property type="entry name" value="Intron_endoG1"/>
</dbReference>
<dbReference type="RefSeq" id="YP_009240575.1">
    <property type="nucleotide sequence ID" value="NC_029745.1"/>
</dbReference>
<dbReference type="Gene3D" id="3.40.1440.10">
    <property type="entry name" value="GIY-YIG endonuclease"/>
    <property type="match status" value="1"/>
</dbReference>
<keyword evidence="2" id="KW-0255">Endonuclease</keyword>
<protein>
    <submittedName>
        <fullName evidence="2">GIY-YIG endonuclease</fullName>
    </submittedName>
</protein>
<dbReference type="PROSITE" id="PS50164">
    <property type="entry name" value="GIY_YIG"/>
    <property type="match status" value="1"/>
</dbReference>
<feature type="domain" description="GIY-YIG" evidence="1">
    <location>
        <begin position="29"/>
        <end position="118"/>
    </location>
</feature>
<keyword evidence="2" id="KW-0496">Mitochondrion</keyword>
<name>A0A140IMY9_9PEZI</name>
<reference evidence="2" key="1">
    <citation type="journal article" date="2016" name="Genome Announc.">
        <title>Complete Mitochondrial Genome Sequence of the Pezizomycete Pyronema confluens.</title>
        <authorList>
            <person name="Nowrousian M."/>
        </authorList>
    </citation>
    <scope>NUCLEOTIDE SEQUENCE</scope>
    <source>
        <strain evidence="2">CBS 100304</strain>
    </source>
</reference>
<geneLocation type="mitochondrion" evidence="2"/>
<dbReference type="CDD" id="cd10445">
    <property type="entry name" value="GIY-YIG_bI1_like"/>
    <property type="match status" value="1"/>
</dbReference>
<dbReference type="InterPro" id="IPR000305">
    <property type="entry name" value="GIY-YIG_endonuc"/>
</dbReference>
<dbReference type="AlphaFoldDB" id="A0A140IMY9"/>
<evidence type="ECO:0000313" key="2">
    <source>
        <dbReference type="EMBL" id="AMO66547.1"/>
    </source>
</evidence>
<sequence length="146" mass="16868">MTPNEVPIPVVTYSNVDTMKPEILKDNKKKSGIYMFVNKSTGDTYVGSSANLGRRFGDYFKFSYVQREMKSNNSRIYRALSKYGYSGFQLDILEYCDPKILREREQHYIDFLKPTYNILKIAGSFLGFNHSEDTKEKMRNSLPAGC</sequence>
<dbReference type="InterPro" id="IPR035901">
    <property type="entry name" value="GIY-YIG_endonuc_sf"/>
</dbReference>
<evidence type="ECO:0000259" key="1">
    <source>
        <dbReference type="PROSITE" id="PS50164"/>
    </source>
</evidence>
<dbReference type="Pfam" id="PF01541">
    <property type="entry name" value="GIY-YIG"/>
    <property type="match status" value="1"/>
</dbReference>
<dbReference type="SUPFAM" id="SSF82771">
    <property type="entry name" value="GIY-YIG endonuclease"/>
    <property type="match status" value="1"/>
</dbReference>
<dbReference type="GO" id="GO:0004519">
    <property type="term" value="F:endonuclease activity"/>
    <property type="evidence" value="ECO:0007669"/>
    <property type="project" value="UniProtKB-KW"/>
</dbReference>
<accession>A0A140IMY9</accession>
<dbReference type="EMBL" id="KU707476">
    <property type="protein sequence ID" value="AMO66547.1"/>
    <property type="molecule type" value="Genomic_DNA"/>
</dbReference>
<organism evidence="2">
    <name type="scientific">Pyronema omphalodes</name>
    <dbReference type="NCBI Taxonomy" id="337075"/>
    <lineage>
        <taxon>Eukaryota</taxon>
        <taxon>Fungi</taxon>
        <taxon>Dikarya</taxon>
        <taxon>Ascomycota</taxon>
        <taxon>Pezizomycotina</taxon>
        <taxon>Pezizomycetes</taxon>
        <taxon>Pezizales</taxon>
        <taxon>Pyronemataceae</taxon>
        <taxon>Pyronema</taxon>
    </lineage>
</organism>